<name>A0ABW6ICQ6_9CYAN</name>
<reference evidence="2 3" key="1">
    <citation type="submission" date="2024-10" db="EMBL/GenBank/DDBJ databases">
        <authorList>
            <person name="Ratan Roy A."/>
            <person name="Morales Sandoval P.H."/>
            <person name="De Los Santos Villalobos S."/>
            <person name="Chakraborty S."/>
            <person name="Mukherjee J."/>
        </authorList>
    </citation>
    <scope>NUCLEOTIDE SEQUENCE [LARGE SCALE GENOMIC DNA]</scope>
    <source>
        <strain evidence="2 3">S1</strain>
    </source>
</reference>
<feature type="compositionally biased region" description="Low complexity" evidence="1">
    <location>
        <begin position="152"/>
        <end position="167"/>
    </location>
</feature>
<dbReference type="EMBL" id="JBHZOL010000044">
    <property type="protein sequence ID" value="MFE4105941.1"/>
    <property type="molecule type" value="Genomic_DNA"/>
</dbReference>
<protein>
    <submittedName>
        <fullName evidence="2">TrbI/VirB10 family protein</fullName>
    </submittedName>
</protein>
<evidence type="ECO:0000256" key="1">
    <source>
        <dbReference type="SAM" id="MobiDB-lite"/>
    </source>
</evidence>
<accession>A0ABW6ICQ6</accession>
<gene>
    <name evidence="2" type="ORF">ACFVKH_06620</name>
</gene>
<feature type="compositionally biased region" description="Low complexity" evidence="1">
    <location>
        <begin position="1"/>
        <end position="14"/>
    </location>
</feature>
<keyword evidence="3" id="KW-1185">Reference proteome</keyword>
<proteinExistence type="predicted"/>
<evidence type="ECO:0000313" key="3">
    <source>
        <dbReference type="Proteomes" id="UP001600165"/>
    </source>
</evidence>
<dbReference type="Pfam" id="PF03743">
    <property type="entry name" value="TrbI"/>
    <property type="match status" value="1"/>
</dbReference>
<organism evidence="2 3">
    <name type="scientific">Almyronema epifaneia S1</name>
    <dbReference type="NCBI Taxonomy" id="2991925"/>
    <lineage>
        <taxon>Bacteria</taxon>
        <taxon>Bacillati</taxon>
        <taxon>Cyanobacteriota</taxon>
        <taxon>Cyanophyceae</taxon>
        <taxon>Nodosilineales</taxon>
        <taxon>Nodosilineaceae</taxon>
        <taxon>Almyronema</taxon>
        <taxon>Almyronema epifaneia</taxon>
    </lineage>
</organism>
<feature type="region of interest" description="Disordered" evidence="1">
    <location>
        <begin position="1"/>
        <end position="63"/>
    </location>
</feature>
<comment type="caution">
    <text evidence="2">The sequence shown here is derived from an EMBL/GenBank/DDBJ whole genome shotgun (WGS) entry which is preliminary data.</text>
</comment>
<dbReference type="RefSeq" id="WP_377963215.1">
    <property type="nucleotide sequence ID" value="NZ_JBHZOL010000044.1"/>
</dbReference>
<sequence length="490" mass="50415">MLSIPSSETETPLPETDELSHLAALTGYSEDPVTPAAPSTNGSALLDPEDFEPETDPTTQPQLWSNPWAKAAFVGSGLAIAIGLVALFLHSVHAPSNTLVADETAPAVEAPLDPTTQADADPSEIGRLKTVEALGSQAEALKAEKAQPEPTSPTITTTPIPATAVATSPPPVSHPAPVSYAPPHAYSAPVRSAPVSAIAAAPTIKADPVEQWQTAAALGSYGQVSYDPAKPNTATPVASAEIPVTTDAAVKSADPDQTRYEADAAAILSGTPSHVVSILAGAKAAATLSTPVIWAQDLDNTQQPQRFGLQLTEPILAADGTAALPAGTQMVTQVDTISGSGLVELSVIAVMIPTATGNQVVSVPVGAVLVQGEQGNPLMAEEYNHDAGRIQSLDASVALMGALGKVGEILNRPTSQTSTGSVFYSSSTTTNPPPNILGAVLEGGFDALHDQVSDRQQQEIEDILSRPNVWYIPADQPVQVFTGASFEVAL</sequence>
<dbReference type="InterPro" id="IPR005498">
    <property type="entry name" value="T4SS_VirB10/TraB/TrbI"/>
</dbReference>
<evidence type="ECO:0000313" key="2">
    <source>
        <dbReference type="EMBL" id="MFE4105941.1"/>
    </source>
</evidence>
<dbReference type="Proteomes" id="UP001600165">
    <property type="component" value="Unassembled WGS sequence"/>
</dbReference>
<feature type="region of interest" description="Disordered" evidence="1">
    <location>
        <begin position="141"/>
        <end position="170"/>
    </location>
</feature>